<feature type="transmembrane region" description="Helical" evidence="2">
    <location>
        <begin position="122"/>
        <end position="145"/>
    </location>
</feature>
<dbReference type="EMBL" id="JBHTAJ010000071">
    <property type="protein sequence ID" value="MFC7183542.1"/>
    <property type="molecule type" value="Genomic_DNA"/>
</dbReference>
<evidence type="ECO:0000313" key="3">
    <source>
        <dbReference type="EMBL" id="MFC7183542.1"/>
    </source>
</evidence>
<name>A0ABW2G5Q1_9ACTN</name>
<evidence type="ECO:0000256" key="2">
    <source>
        <dbReference type="SAM" id="Phobius"/>
    </source>
</evidence>
<dbReference type="Proteomes" id="UP001596435">
    <property type="component" value="Unassembled WGS sequence"/>
</dbReference>
<feature type="transmembrane region" description="Helical" evidence="2">
    <location>
        <begin position="89"/>
        <end position="110"/>
    </location>
</feature>
<feature type="transmembrane region" description="Helical" evidence="2">
    <location>
        <begin position="57"/>
        <end position="77"/>
    </location>
</feature>
<proteinExistence type="predicted"/>
<keyword evidence="2" id="KW-0472">Membrane</keyword>
<evidence type="ECO:0008006" key="5">
    <source>
        <dbReference type="Google" id="ProtNLM"/>
    </source>
</evidence>
<organism evidence="3 4">
    <name type="scientific">Kitasatospora paranensis</name>
    <dbReference type="NCBI Taxonomy" id="258053"/>
    <lineage>
        <taxon>Bacteria</taxon>
        <taxon>Bacillati</taxon>
        <taxon>Actinomycetota</taxon>
        <taxon>Actinomycetes</taxon>
        <taxon>Kitasatosporales</taxon>
        <taxon>Streptomycetaceae</taxon>
        <taxon>Kitasatospora</taxon>
    </lineage>
</organism>
<evidence type="ECO:0000313" key="4">
    <source>
        <dbReference type="Proteomes" id="UP001596435"/>
    </source>
</evidence>
<sequence length="322" mass="32214">MDQPAPRTPRRRTLALPPHLLAAGTVALTYLGLHGRLPDPMAAHFSGSRTDGTMAPLRFLLLALALQALVGVVSVAFAHRADGPMLRGALAAGYAAAALLGGLFTALLAANADAGTADRVSFPGGAAALALAAAAAAGALGLLLAGRSPGASATGPRTPAPVRPAEPLDLGTGDRGAWSRTAGSPALRTAGPALLALAAIVWAAGSPAGAAPIAAAGLLVAAGARIRVTVDRHGLTVGPPLLRRPHLHIPLERIAAAGTRQVRARAEFGGWGHRLRPGTSGIVMRSGEALALRLTDGSEFVVTVADAATAAGLLTALLQRSR</sequence>
<keyword evidence="2" id="KW-1133">Transmembrane helix</keyword>
<feature type="region of interest" description="Disordered" evidence="1">
    <location>
        <begin position="151"/>
        <end position="175"/>
    </location>
</feature>
<dbReference type="RefSeq" id="WP_380232398.1">
    <property type="nucleotide sequence ID" value="NZ_JBHSVH010000002.1"/>
</dbReference>
<comment type="caution">
    <text evidence="3">The sequence shown here is derived from an EMBL/GenBank/DDBJ whole genome shotgun (WGS) entry which is preliminary data.</text>
</comment>
<keyword evidence="2" id="KW-0812">Transmembrane</keyword>
<keyword evidence="4" id="KW-1185">Reference proteome</keyword>
<protein>
    <recommendedName>
        <fullName evidence="5">DUF1648 domain-containing protein</fullName>
    </recommendedName>
</protein>
<accession>A0ABW2G5Q1</accession>
<feature type="transmembrane region" description="Helical" evidence="2">
    <location>
        <begin position="20"/>
        <end position="37"/>
    </location>
</feature>
<evidence type="ECO:0000256" key="1">
    <source>
        <dbReference type="SAM" id="MobiDB-lite"/>
    </source>
</evidence>
<gene>
    <name evidence="3" type="ORF">ACFQMG_28770</name>
</gene>
<reference evidence="4" key="1">
    <citation type="journal article" date="2019" name="Int. J. Syst. Evol. Microbiol.">
        <title>The Global Catalogue of Microorganisms (GCM) 10K type strain sequencing project: providing services to taxonomists for standard genome sequencing and annotation.</title>
        <authorList>
            <consortium name="The Broad Institute Genomics Platform"/>
            <consortium name="The Broad Institute Genome Sequencing Center for Infectious Disease"/>
            <person name="Wu L."/>
            <person name="Ma J."/>
        </authorList>
    </citation>
    <scope>NUCLEOTIDE SEQUENCE [LARGE SCALE GENOMIC DNA]</scope>
    <source>
        <strain evidence="4">CGMCC 1.12859</strain>
    </source>
</reference>